<evidence type="ECO:0000256" key="1">
    <source>
        <dbReference type="SAM" id="MobiDB-lite"/>
    </source>
</evidence>
<dbReference type="Proteomes" id="UP001377567">
    <property type="component" value="Unassembled WGS sequence"/>
</dbReference>
<evidence type="ECO:0000313" key="3">
    <source>
        <dbReference type="Proteomes" id="UP001377567"/>
    </source>
</evidence>
<feature type="region of interest" description="Disordered" evidence="1">
    <location>
        <begin position="1"/>
        <end position="61"/>
    </location>
</feature>
<feature type="compositionally biased region" description="Acidic residues" evidence="1">
    <location>
        <begin position="210"/>
        <end position="226"/>
    </location>
</feature>
<accession>A0AAV5S0N9</accession>
<reference evidence="2 3" key="1">
    <citation type="journal article" date="2023" name="Elife">
        <title>Identification of key yeast species and microbe-microbe interactions impacting larval growth of Drosophila in the wild.</title>
        <authorList>
            <person name="Mure A."/>
            <person name="Sugiura Y."/>
            <person name="Maeda R."/>
            <person name="Honda K."/>
            <person name="Sakurai N."/>
            <person name="Takahashi Y."/>
            <person name="Watada M."/>
            <person name="Katoh T."/>
            <person name="Gotoh A."/>
            <person name="Gotoh Y."/>
            <person name="Taniguchi I."/>
            <person name="Nakamura K."/>
            <person name="Hayashi T."/>
            <person name="Katayama T."/>
            <person name="Uemura T."/>
            <person name="Hattori Y."/>
        </authorList>
    </citation>
    <scope>NUCLEOTIDE SEQUENCE [LARGE SCALE GENOMIC DNA]</scope>
    <source>
        <strain evidence="2 3">KH-74</strain>
    </source>
</reference>
<proteinExistence type="predicted"/>
<organism evidence="2 3">
    <name type="scientific">Maudiozyma humilis</name>
    <name type="common">Sour dough yeast</name>
    <name type="synonym">Kazachstania humilis</name>
    <dbReference type="NCBI Taxonomy" id="51915"/>
    <lineage>
        <taxon>Eukaryota</taxon>
        <taxon>Fungi</taxon>
        <taxon>Dikarya</taxon>
        <taxon>Ascomycota</taxon>
        <taxon>Saccharomycotina</taxon>
        <taxon>Saccharomycetes</taxon>
        <taxon>Saccharomycetales</taxon>
        <taxon>Saccharomycetaceae</taxon>
        <taxon>Maudiozyma</taxon>
    </lineage>
</organism>
<name>A0AAV5S0N9_MAUHU</name>
<protein>
    <submittedName>
        <fullName evidence="2">Vid22 protein</fullName>
    </submittedName>
</protein>
<evidence type="ECO:0000313" key="2">
    <source>
        <dbReference type="EMBL" id="GMM57128.1"/>
    </source>
</evidence>
<gene>
    <name evidence="2" type="ORF">DAKH74_037440</name>
</gene>
<comment type="caution">
    <text evidence="2">The sequence shown here is derived from an EMBL/GenBank/DDBJ whole genome shotgun (WGS) entry which is preliminary data.</text>
</comment>
<keyword evidence="3" id="KW-1185">Reference proteome</keyword>
<dbReference type="EMBL" id="BTGD01000011">
    <property type="protein sequence ID" value="GMM57128.1"/>
    <property type="molecule type" value="Genomic_DNA"/>
</dbReference>
<sequence>MAQDNRDQGLVLPPLNSSGANALSEGMDASLNDRETSAAPDGGNISTNNDSSANANSERVRDGDTEWLPVHVIVPRLNGALWSHFLGCDPELRHVRCKHCGKVIDRVNPESHRLANKLLVSHLKVHGVNPTDDYYPRAGGTTGEQSSRGTTSQEEADEGASDSDSDADSDHHHDSHLEPRSESQGAPPPVPQLDLEFQRSELPGQSPAGQDDELEEEEEEEEETPEEQSHVPRMELPTTQLLAIIVASQNLPLSFVHDPSMRMLLGRVSDTYSVDSSDVLAAIKRIARQISSVIERTAARNNVDMQMIVTDNENNMHTRLSQHLKTLKNTTFFGMTNYVWGHATSVLALQFYDPRSGTVKSMPLAVDRSRTENDFEVATLHGQLLQAFKTSPSLHRSVLSVTLPRERRASVAGLEDNDWFANIKTPMSNYHPCVASLLIEMLSPLFGKQDTEGTRALNYKEKLRERCRRNERAPGAPSFDGDIDKIVCLDDINPSGTIFDKINTFYDEVYSNPWELSRFDQTVAKLLRDDPVPMVYFDPSHYSTAQTCLENFLALKDVIEETQAHTRTTFTNVDYLIVKYELELIRSTNRLLLYFASSKPLSLIFAIPGIVAIEKHINATLQTVQLQRLWKPLKRVLSNISILRDSLITDNMILVAMFLCPSALFEREVLEYAFRTVSLSEIVDMVSEKVQGVVKRFVCVQEVDAAPGDLPGEHFDSRVVENDGEDSVVEDIDGEEDVYGRRTKRQHRSPENNHSMHSLRTNNLTLQREADAILLQYTQEDLYNYLSTVNSVVPLSYASFCEHAEIIRENGLFKRQVQVPVSEEESGFKEESINYIDQLLDIHIPVCEAFWQEYLGAGAGTVLQIVINMVRAQAASAIRLEYGFLRGYVPALGEDRLEDAVRIKLFSEQFVAGKVDFDIDTLPSACTYT</sequence>
<feature type="region of interest" description="Disordered" evidence="1">
    <location>
        <begin position="127"/>
        <end position="233"/>
    </location>
</feature>
<dbReference type="AlphaFoldDB" id="A0AAV5S0N9"/>
<feature type="compositionally biased region" description="Acidic residues" evidence="1">
    <location>
        <begin position="154"/>
        <end position="167"/>
    </location>
</feature>
<feature type="compositionally biased region" description="Low complexity" evidence="1">
    <location>
        <begin position="44"/>
        <end position="57"/>
    </location>
</feature>
<feature type="compositionally biased region" description="Polar residues" evidence="1">
    <location>
        <begin position="143"/>
        <end position="153"/>
    </location>
</feature>
<feature type="compositionally biased region" description="Basic and acidic residues" evidence="1">
    <location>
        <begin position="168"/>
        <end position="181"/>
    </location>
</feature>